<dbReference type="PANTHER" id="PTHR32166">
    <property type="entry name" value="OSJNBA0013A04.12 PROTEIN"/>
    <property type="match status" value="1"/>
</dbReference>
<evidence type="ECO:0000313" key="3">
    <source>
        <dbReference type="Proteomes" id="UP000015106"/>
    </source>
</evidence>
<organism evidence="2 3">
    <name type="scientific">Triticum urartu</name>
    <name type="common">Red wild einkorn</name>
    <name type="synonym">Crithodium urartu</name>
    <dbReference type="NCBI Taxonomy" id="4572"/>
    <lineage>
        <taxon>Eukaryota</taxon>
        <taxon>Viridiplantae</taxon>
        <taxon>Streptophyta</taxon>
        <taxon>Embryophyta</taxon>
        <taxon>Tracheophyta</taxon>
        <taxon>Spermatophyta</taxon>
        <taxon>Magnoliopsida</taxon>
        <taxon>Liliopsida</taxon>
        <taxon>Poales</taxon>
        <taxon>Poaceae</taxon>
        <taxon>BOP clade</taxon>
        <taxon>Pooideae</taxon>
        <taxon>Triticodae</taxon>
        <taxon>Triticeae</taxon>
        <taxon>Triticinae</taxon>
        <taxon>Triticum</taxon>
    </lineage>
</organism>
<dbReference type="SUPFAM" id="SSF53098">
    <property type="entry name" value="Ribonuclease H-like"/>
    <property type="match status" value="1"/>
</dbReference>
<dbReference type="InterPro" id="IPR012337">
    <property type="entry name" value="RNaseH-like_sf"/>
</dbReference>
<sequence>MFITGGVPFNLARNPYYQESYNFITNNKLGGYVPPGYNALRTTCLAKERTTCLTIATNGWFDPQRRPILNFMAVTESGPMFLKAINTKGETKSKEYIHEKMKEVFEEIGYENVVQVITDNASNVRGAGLMIQAKYKNIYWTPCIMHCLNLVSKEICEPKTNDIDEYEVLLFIKEVSDLASFVKNFIMNHGMRLSMLNESKLKFLQIAETRFASVVIMLKRFLLIKNALTQMVVHANWATYKEDDPIIAQRVKELILSVVWWGKIAYIVSFTSPIYAMIRLTDTDKPSLHLVYEMWDNMIEMVKVPIYRFKKELREDCALYIIVKKLLKHWEKSNTSLICLAHSCNPRYYSPNWVGAVRGRVTPIDDNEILQMRNKCFLMFFPDPNNYKTVKKEFADFALMMNAFQDADSIEDTNDFEPKQWCGTHGGSTKFLKSLALKLLGQPSSSPCCERNWSTYSFIHS</sequence>
<proteinExistence type="predicted"/>
<reference evidence="3" key="1">
    <citation type="journal article" date="2013" name="Nature">
        <title>Draft genome of the wheat A-genome progenitor Triticum urartu.</title>
        <authorList>
            <person name="Ling H.Q."/>
            <person name="Zhao S."/>
            <person name="Liu D."/>
            <person name="Wang J."/>
            <person name="Sun H."/>
            <person name="Zhang C."/>
            <person name="Fan H."/>
            <person name="Li D."/>
            <person name="Dong L."/>
            <person name="Tao Y."/>
            <person name="Gao C."/>
            <person name="Wu H."/>
            <person name="Li Y."/>
            <person name="Cui Y."/>
            <person name="Guo X."/>
            <person name="Zheng S."/>
            <person name="Wang B."/>
            <person name="Yu K."/>
            <person name="Liang Q."/>
            <person name="Yang W."/>
            <person name="Lou X."/>
            <person name="Chen J."/>
            <person name="Feng M."/>
            <person name="Jian J."/>
            <person name="Zhang X."/>
            <person name="Luo G."/>
            <person name="Jiang Y."/>
            <person name="Liu J."/>
            <person name="Wang Z."/>
            <person name="Sha Y."/>
            <person name="Zhang B."/>
            <person name="Wu H."/>
            <person name="Tang D."/>
            <person name="Shen Q."/>
            <person name="Xue P."/>
            <person name="Zou S."/>
            <person name="Wang X."/>
            <person name="Liu X."/>
            <person name="Wang F."/>
            <person name="Yang Y."/>
            <person name="An X."/>
            <person name="Dong Z."/>
            <person name="Zhang K."/>
            <person name="Zhang X."/>
            <person name="Luo M.C."/>
            <person name="Dvorak J."/>
            <person name="Tong Y."/>
            <person name="Wang J."/>
            <person name="Yang H."/>
            <person name="Li Z."/>
            <person name="Wang D."/>
            <person name="Zhang A."/>
            <person name="Wang J."/>
        </authorList>
    </citation>
    <scope>NUCLEOTIDE SEQUENCE</scope>
    <source>
        <strain evidence="3">cv. G1812</strain>
    </source>
</reference>
<reference evidence="2" key="2">
    <citation type="submission" date="2018-03" db="EMBL/GenBank/DDBJ databases">
        <title>The Triticum urartu genome reveals the dynamic nature of wheat genome evolution.</title>
        <authorList>
            <person name="Ling H."/>
            <person name="Ma B."/>
            <person name="Shi X."/>
            <person name="Liu H."/>
            <person name="Dong L."/>
            <person name="Sun H."/>
            <person name="Cao Y."/>
            <person name="Gao Q."/>
            <person name="Zheng S."/>
            <person name="Li Y."/>
            <person name="Yu Y."/>
            <person name="Du H."/>
            <person name="Qi M."/>
            <person name="Li Y."/>
            <person name="Yu H."/>
            <person name="Cui Y."/>
            <person name="Wang N."/>
            <person name="Chen C."/>
            <person name="Wu H."/>
            <person name="Zhao Y."/>
            <person name="Zhang J."/>
            <person name="Li Y."/>
            <person name="Zhou W."/>
            <person name="Zhang B."/>
            <person name="Hu W."/>
            <person name="Eijk M."/>
            <person name="Tang J."/>
            <person name="Witsenboer H."/>
            <person name="Zhao S."/>
            <person name="Li Z."/>
            <person name="Zhang A."/>
            <person name="Wang D."/>
            <person name="Liang C."/>
        </authorList>
    </citation>
    <scope>NUCLEOTIDE SEQUENCE [LARGE SCALE GENOMIC DNA]</scope>
    <source>
        <strain evidence="2">cv. G1812</strain>
    </source>
</reference>
<protein>
    <recommendedName>
        <fullName evidence="1">DUF659 domain-containing protein</fullName>
    </recommendedName>
</protein>
<dbReference type="Gramene" id="TuG1812G0200002572.01.T01">
    <property type="protein sequence ID" value="TuG1812G0200002572.01.T01"/>
    <property type="gene ID" value="TuG1812G0200002572.01"/>
</dbReference>
<keyword evidence="3" id="KW-1185">Reference proteome</keyword>
<name>A0A8R7PE57_TRIUA</name>
<dbReference type="Pfam" id="PF04937">
    <property type="entry name" value="DUF659"/>
    <property type="match status" value="1"/>
</dbReference>
<dbReference type="PANTHER" id="PTHR32166:SF81">
    <property type="entry name" value="OS06G0658400 PROTEIN"/>
    <property type="match status" value="1"/>
</dbReference>
<dbReference type="Proteomes" id="UP000015106">
    <property type="component" value="Chromosome 2"/>
</dbReference>
<evidence type="ECO:0000313" key="2">
    <source>
        <dbReference type="EnsemblPlants" id="TuG1812G0200002572.01.T01"/>
    </source>
</evidence>
<dbReference type="AlphaFoldDB" id="A0A8R7PE57"/>
<evidence type="ECO:0000259" key="1">
    <source>
        <dbReference type="Pfam" id="PF04937"/>
    </source>
</evidence>
<dbReference type="EnsemblPlants" id="TuG1812G0200002572.01.T01">
    <property type="protein sequence ID" value="TuG1812G0200002572.01.T01"/>
    <property type="gene ID" value="TuG1812G0200002572.01"/>
</dbReference>
<feature type="domain" description="DUF659" evidence="1">
    <location>
        <begin position="45"/>
        <end position="157"/>
    </location>
</feature>
<accession>A0A8R7PE57</accession>
<dbReference type="InterPro" id="IPR007021">
    <property type="entry name" value="DUF659"/>
</dbReference>
<reference evidence="2" key="3">
    <citation type="submission" date="2022-06" db="UniProtKB">
        <authorList>
            <consortium name="EnsemblPlants"/>
        </authorList>
    </citation>
    <scope>IDENTIFICATION</scope>
</reference>